<proteinExistence type="predicted"/>
<name>A0ACA9LDT7_9GLOM</name>
<dbReference type="EMBL" id="CAJVPT010005807">
    <property type="protein sequence ID" value="CAG8524230.1"/>
    <property type="molecule type" value="Genomic_DNA"/>
</dbReference>
<gene>
    <name evidence="1" type="ORF">ACOLOM_LOCUS3794</name>
</gene>
<evidence type="ECO:0000313" key="1">
    <source>
        <dbReference type="EMBL" id="CAG8524230.1"/>
    </source>
</evidence>
<dbReference type="Proteomes" id="UP000789525">
    <property type="component" value="Unassembled WGS sequence"/>
</dbReference>
<organism evidence="1 2">
    <name type="scientific">Acaulospora colombiana</name>
    <dbReference type="NCBI Taxonomy" id="27376"/>
    <lineage>
        <taxon>Eukaryota</taxon>
        <taxon>Fungi</taxon>
        <taxon>Fungi incertae sedis</taxon>
        <taxon>Mucoromycota</taxon>
        <taxon>Glomeromycotina</taxon>
        <taxon>Glomeromycetes</taxon>
        <taxon>Diversisporales</taxon>
        <taxon>Acaulosporaceae</taxon>
        <taxon>Acaulospora</taxon>
    </lineage>
</organism>
<evidence type="ECO:0000313" key="2">
    <source>
        <dbReference type="Proteomes" id="UP000789525"/>
    </source>
</evidence>
<reference evidence="1" key="1">
    <citation type="submission" date="2021-06" db="EMBL/GenBank/DDBJ databases">
        <authorList>
            <person name="Kallberg Y."/>
            <person name="Tangrot J."/>
            <person name="Rosling A."/>
        </authorList>
    </citation>
    <scope>NUCLEOTIDE SEQUENCE</scope>
    <source>
        <strain evidence="1">CL356</strain>
    </source>
</reference>
<keyword evidence="2" id="KW-1185">Reference proteome</keyword>
<comment type="caution">
    <text evidence="1">The sequence shown here is derived from an EMBL/GenBank/DDBJ whole genome shotgun (WGS) entry which is preliminary data.</text>
</comment>
<accession>A0ACA9LDT7</accession>
<sequence length="860" mass="97842">MSYDVSILSPVNFDFPGLDISSIKFGIRHLQTIYLYNQGRVVYSDEINNFLKNLPLICTKIRDLHIYINESGSRLLSNLFSDIITAQQGLYEFEFMGCIDNAGSVISSLSCQGNSLKKLVFTNVEFGNTSLESFTHLKCLESLDINDCFFSEKHDHTLSLAFDKLVELSLVRSSLNSTTIASILKSSGSTLRKLKLDVVTAETLQSSIEHCCGLNHLVITSYMNFSLLFFRWIRKLDDLKILVFYDHSYKEIHTSAFVRSLAESLSATVYHLDLSHLILKPDELSYFLINCKARLKHFVLHCSQESFHTHLIIVTEYAIKRRCLRSLTITYKPNVCFPKVRELECVQTLGELGVQVTTAESTLSLNHHYCNSFFANYRKCPVILVIDQVKYTGQLLLSTQVTDLGLREDHIEEHLHLLEDSTTVQLVIAHHHKQRVTIHQLYQHENLVTAPHLQHDRLTAVHFLHLNEQLGRLPNGSPVRHVSRSPPRNRRSSPDPYRPRRSPRRVARKSTNNNDSKLNDLKNNSHTVTTERIESTMRIGDSSAPDDPSSHARTPSTVKSQASDVNENVPLEDPLPNDDSNVEVKETTPRLPSQSPPPKPSRDPATPEPKLSNITNASTDMIDFIVKCCLRLQLPMVTIALALRAYHNYHNYLSQGKNRWISGYTDHWQFDEELTGLACILLVTKNTDVFKGIRKTLNAGWSLKYPKTPLEDSDKMKETVKIVVSNIKNAIKREKELSRETPYGSASRILKYLIEKSERNINSNYTLYSKLTQDVWAMISNCLYSTKITITYSSDVFATAVIYVTACKIGIDLQAQFSERLVIVTHPVPKTDWNLDLDAIMDIIDFKIVDPFEPSIDQNV</sequence>
<protein>
    <submittedName>
        <fullName evidence="1">11776_t:CDS:1</fullName>
    </submittedName>
</protein>